<gene>
    <name evidence="6" type="ORF">GSY69_07865</name>
</gene>
<keyword evidence="2" id="KW-0288">FMN</keyword>
<evidence type="ECO:0000256" key="2">
    <source>
        <dbReference type="ARBA" id="ARBA00022643"/>
    </source>
</evidence>
<comment type="caution">
    <text evidence="6">The sequence shown here is derived from an EMBL/GenBank/DDBJ whole genome shotgun (WGS) entry which is preliminary data.</text>
</comment>
<keyword evidence="7" id="KW-1185">Reference proteome</keyword>
<dbReference type="AlphaFoldDB" id="A0A6N9H8J5"/>
<proteinExistence type="predicted"/>
<sequence length="224" mass="23254">MKIVAVSASMSESSSSTALGERVLRAVRKRAEESGTEAQVSTVSLRDLAHDLVDMTLTGMPTPRLEEAFAEIESADAVVAITPVYNAAPVGIFTLFWQLFPEGGLQGKPVLLAATGGTARHSLVLDSQVRPVIAYLKGIVLPTTVYAATEDWGAGGGAGSPNARAEAGAAELMGLVCSIRTGVGGPDRAAAAPGTDAEVAEPHRRPDEFDPAQVTPFEQLLNMG</sequence>
<organism evidence="6 7">
    <name type="scientific">Brevibacterium rongguiense</name>
    <dbReference type="NCBI Taxonomy" id="2695267"/>
    <lineage>
        <taxon>Bacteria</taxon>
        <taxon>Bacillati</taxon>
        <taxon>Actinomycetota</taxon>
        <taxon>Actinomycetes</taxon>
        <taxon>Micrococcales</taxon>
        <taxon>Brevibacteriaceae</taxon>
        <taxon>Brevibacterium</taxon>
    </lineage>
</organism>
<dbReference type="Pfam" id="PF03358">
    <property type="entry name" value="FMN_red"/>
    <property type="match status" value="1"/>
</dbReference>
<dbReference type="GO" id="GO:0016491">
    <property type="term" value="F:oxidoreductase activity"/>
    <property type="evidence" value="ECO:0007669"/>
    <property type="project" value="UniProtKB-KW"/>
</dbReference>
<dbReference type="EMBL" id="WWEQ01000028">
    <property type="protein sequence ID" value="MYM19884.1"/>
    <property type="molecule type" value="Genomic_DNA"/>
</dbReference>
<dbReference type="PANTHER" id="PTHR43408">
    <property type="entry name" value="FMN REDUCTASE (NADPH)"/>
    <property type="match status" value="1"/>
</dbReference>
<evidence type="ECO:0000256" key="1">
    <source>
        <dbReference type="ARBA" id="ARBA00022630"/>
    </source>
</evidence>
<dbReference type="Proteomes" id="UP000469215">
    <property type="component" value="Unassembled WGS sequence"/>
</dbReference>
<feature type="region of interest" description="Disordered" evidence="4">
    <location>
        <begin position="187"/>
        <end position="215"/>
    </location>
</feature>
<dbReference type="InterPro" id="IPR029039">
    <property type="entry name" value="Flavoprotein-like_sf"/>
</dbReference>
<evidence type="ECO:0000313" key="6">
    <source>
        <dbReference type="EMBL" id="MYM19884.1"/>
    </source>
</evidence>
<dbReference type="InterPro" id="IPR005025">
    <property type="entry name" value="FMN_Rdtase-like_dom"/>
</dbReference>
<dbReference type="InterPro" id="IPR051814">
    <property type="entry name" value="NAD(P)H-dep_FMN_reductase"/>
</dbReference>
<feature type="domain" description="NADPH-dependent FMN reductase-like" evidence="5">
    <location>
        <begin position="1"/>
        <end position="151"/>
    </location>
</feature>
<evidence type="ECO:0000256" key="4">
    <source>
        <dbReference type="SAM" id="MobiDB-lite"/>
    </source>
</evidence>
<dbReference type="InterPro" id="IPR023932">
    <property type="entry name" value="CE1759_FMN_reduct"/>
</dbReference>
<protein>
    <submittedName>
        <fullName evidence="6">Flavoprotein</fullName>
    </submittedName>
</protein>
<evidence type="ECO:0000313" key="7">
    <source>
        <dbReference type="Proteomes" id="UP000469215"/>
    </source>
</evidence>
<evidence type="ECO:0000259" key="5">
    <source>
        <dbReference type="Pfam" id="PF03358"/>
    </source>
</evidence>
<keyword evidence="3" id="KW-0560">Oxidoreductase</keyword>
<keyword evidence="1" id="KW-0285">Flavoprotein</keyword>
<accession>A0A6N9H8J5</accession>
<dbReference type="Gene3D" id="3.40.50.360">
    <property type="match status" value="1"/>
</dbReference>
<dbReference type="NCBIfam" id="TIGR04037">
    <property type="entry name" value="LLM_duo_CE1759"/>
    <property type="match status" value="1"/>
</dbReference>
<dbReference type="SUPFAM" id="SSF52218">
    <property type="entry name" value="Flavoproteins"/>
    <property type="match status" value="1"/>
</dbReference>
<name>A0A6N9H8J5_9MICO</name>
<dbReference type="PANTHER" id="PTHR43408:SF2">
    <property type="entry name" value="FMN REDUCTASE (NADPH)"/>
    <property type="match status" value="1"/>
</dbReference>
<reference evidence="6 7" key="1">
    <citation type="submission" date="2020-01" db="EMBL/GenBank/DDBJ databases">
        <authorList>
            <person name="Deng T."/>
        </authorList>
    </citation>
    <scope>NUCLEOTIDE SEQUENCE [LARGE SCALE GENOMIC DNA]</scope>
    <source>
        <strain evidence="6 7">5221</strain>
    </source>
</reference>
<evidence type="ECO:0000256" key="3">
    <source>
        <dbReference type="ARBA" id="ARBA00023002"/>
    </source>
</evidence>
<dbReference type="RefSeq" id="WP_160953314.1">
    <property type="nucleotide sequence ID" value="NZ_WWEQ01000028.1"/>
</dbReference>